<dbReference type="SUPFAM" id="SSF56112">
    <property type="entry name" value="Protein kinase-like (PK-like)"/>
    <property type="match status" value="1"/>
</dbReference>
<dbReference type="InterPro" id="IPR000719">
    <property type="entry name" value="Prot_kinase_dom"/>
</dbReference>
<evidence type="ECO:0000259" key="5">
    <source>
        <dbReference type="PROSITE" id="PS50011"/>
    </source>
</evidence>
<dbReference type="SMART" id="SM00220">
    <property type="entry name" value="S_TKc"/>
    <property type="match status" value="1"/>
</dbReference>
<evidence type="ECO:0000256" key="2">
    <source>
        <dbReference type="ARBA" id="ARBA00022741"/>
    </source>
</evidence>
<feature type="binding site" evidence="4">
    <location>
        <position position="45"/>
    </location>
    <ligand>
        <name>ATP</name>
        <dbReference type="ChEBI" id="CHEBI:30616"/>
    </ligand>
</feature>
<dbReference type="PROSITE" id="PS50011">
    <property type="entry name" value="PROTEIN_KINASE_DOM"/>
    <property type="match status" value="1"/>
</dbReference>
<dbReference type="AlphaFoldDB" id="K0J105"/>
<comment type="similarity">
    <text evidence="1">Belongs to the protein kinase superfamily. STE Ser/Thr protein kinase family. STE20 subfamily.</text>
</comment>
<dbReference type="KEGG" id="axl:AXY_23570"/>
<dbReference type="Proteomes" id="UP000006294">
    <property type="component" value="Chromosome"/>
</dbReference>
<dbReference type="EMBL" id="AP012050">
    <property type="protein sequence ID" value="BAM48489.1"/>
    <property type="molecule type" value="Genomic_DNA"/>
</dbReference>
<evidence type="ECO:0000256" key="1">
    <source>
        <dbReference type="ARBA" id="ARBA00008874"/>
    </source>
</evidence>
<keyword evidence="3 4" id="KW-0067">ATP-binding</keyword>
<keyword evidence="2 4" id="KW-0547">Nucleotide-binding</keyword>
<dbReference type="InterPro" id="IPR011009">
    <property type="entry name" value="Kinase-like_dom_sf"/>
</dbReference>
<dbReference type="RefSeq" id="WP_015011068.1">
    <property type="nucleotide sequence ID" value="NC_018704.1"/>
</dbReference>
<dbReference type="Pfam" id="PF00069">
    <property type="entry name" value="Pkinase"/>
    <property type="match status" value="1"/>
</dbReference>
<evidence type="ECO:0000313" key="7">
    <source>
        <dbReference type="Proteomes" id="UP000006294"/>
    </source>
</evidence>
<evidence type="ECO:0000256" key="3">
    <source>
        <dbReference type="ARBA" id="ARBA00022840"/>
    </source>
</evidence>
<dbReference type="Gene3D" id="1.10.510.10">
    <property type="entry name" value="Transferase(Phosphotransferase) domain 1"/>
    <property type="match status" value="1"/>
</dbReference>
<dbReference type="eggNOG" id="COG0515">
    <property type="taxonomic scope" value="Bacteria"/>
</dbReference>
<keyword evidence="7" id="KW-1185">Reference proteome</keyword>
<evidence type="ECO:0000313" key="6">
    <source>
        <dbReference type="EMBL" id="BAM48489.1"/>
    </source>
</evidence>
<sequence>MKEGQVVEFDKIKSLEYVRNLGNGGTGQTELFKEELTDTLFAIKKYNPVFENDTEDGFGRFINEIKILFKVSHPNIVRIYNYYLYPEYKTGYIEMEFINGIPIDQYNPISSQKPWEKIFVEVLEAFAYLEKIKVLHRDIKPSNILIDENNNVKVIDFGFGKKLDANEIGGHSIVLNWPYSNHPEEIQNGSLYDHQTEIFYIGSLFTQLLSNEIERFKHKTILKKMTEISRAERFSDFKSVLREVYSSQLITEMFSDEDRQIYTTFADNLMAAVNHFTSDYKPLENEDEIMKGLLKIVEDSALEYLIQDNAQLIGTFVNNSFNYSTKPFISVEVIIEFIEMLRRFTPFQQKIVFNNIKSRLNNVKVIYALDDDDLPF</sequence>
<dbReference type="InterPro" id="IPR017441">
    <property type="entry name" value="Protein_kinase_ATP_BS"/>
</dbReference>
<dbReference type="CDD" id="cd00180">
    <property type="entry name" value="PKc"/>
    <property type="match status" value="1"/>
</dbReference>
<gene>
    <name evidence="6" type="ordered locus">AXY_23570</name>
</gene>
<evidence type="ECO:0000256" key="4">
    <source>
        <dbReference type="PROSITE-ProRule" id="PRU10141"/>
    </source>
</evidence>
<dbReference type="STRING" id="698758.AXY_23570"/>
<name>K0J105_AMPXN</name>
<dbReference type="InterPro" id="IPR008271">
    <property type="entry name" value="Ser/Thr_kinase_AS"/>
</dbReference>
<feature type="domain" description="Protein kinase" evidence="5">
    <location>
        <begin position="15"/>
        <end position="265"/>
    </location>
</feature>
<dbReference type="PROSITE" id="PS00107">
    <property type="entry name" value="PROTEIN_KINASE_ATP"/>
    <property type="match status" value="1"/>
</dbReference>
<reference evidence="6 7" key="1">
    <citation type="submission" date="2011-01" db="EMBL/GenBank/DDBJ databases">
        <title>Whole genome sequence of Amphibacillus xylinus NBRC 15112.</title>
        <authorList>
            <person name="Nakazawa H."/>
            <person name="Katano Y."/>
            <person name="Nakamura S."/>
            <person name="Sasagawa M."/>
            <person name="Fukada J."/>
            <person name="Arai T."/>
            <person name="Sasakura N."/>
            <person name="Mochizuki D."/>
            <person name="Hosoyama A."/>
            <person name="Harada K."/>
            <person name="Horikawa H."/>
            <person name="Kato Y."/>
            <person name="Harada T."/>
            <person name="Sasaki K."/>
            <person name="Sekiguchi M."/>
            <person name="Hodoyama M."/>
            <person name="Nishiko R."/>
            <person name="Narita H."/>
            <person name="Hanamaki A."/>
            <person name="Hata C."/>
            <person name="Konno Y."/>
            <person name="Niimura Y."/>
            <person name="Yamazaki S."/>
            <person name="Fujita N."/>
        </authorList>
    </citation>
    <scope>NUCLEOTIDE SEQUENCE [LARGE SCALE GENOMIC DNA]</scope>
    <source>
        <strain evidence="7">ATCC 51415 / DSM 6626 / JCM 7361 / LMG 17667 / NBRC 15112 / Ep01</strain>
    </source>
</reference>
<protein>
    <recommendedName>
        <fullName evidence="5">Protein kinase domain-containing protein</fullName>
    </recommendedName>
</protein>
<proteinExistence type="inferred from homology"/>
<dbReference type="PROSITE" id="PS00108">
    <property type="entry name" value="PROTEIN_KINASE_ST"/>
    <property type="match status" value="1"/>
</dbReference>
<dbReference type="PANTHER" id="PTHR45832">
    <property type="entry name" value="SERINE/THREONINE-PROTEIN KINASE SAMKA-RELATED-RELATED"/>
    <property type="match status" value="1"/>
</dbReference>
<dbReference type="HOGENOM" id="CLU_063029_0_0_9"/>
<accession>K0J105</accession>
<dbReference type="GO" id="GO:0004672">
    <property type="term" value="F:protein kinase activity"/>
    <property type="evidence" value="ECO:0007669"/>
    <property type="project" value="InterPro"/>
</dbReference>
<dbReference type="InterPro" id="IPR051931">
    <property type="entry name" value="PAK3-like"/>
</dbReference>
<organism evidence="6 7">
    <name type="scientific">Amphibacillus xylanus (strain ATCC 51415 / DSM 6626 / JCM 7361 / LMG 17667 / NBRC 15112 / Ep01)</name>
    <dbReference type="NCBI Taxonomy" id="698758"/>
    <lineage>
        <taxon>Bacteria</taxon>
        <taxon>Bacillati</taxon>
        <taxon>Bacillota</taxon>
        <taxon>Bacilli</taxon>
        <taxon>Bacillales</taxon>
        <taxon>Bacillaceae</taxon>
        <taxon>Amphibacillus</taxon>
    </lineage>
</organism>
<dbReference type="GO" id="GO:0005524">
    <property type="term" value="F:ATP binding"/>
    <property type="evidence" value="ECO:0007669"/>
    <property type="project" value="UniProtKB-UniRule"/>
</dbReference>
<dbReference type="PANTHER" id="PTHR45832:SF22">
    <property type="entry name" value="SERINE_THREONINE-PROTEIN KINASE SAMKA-RELATED"/>
    <property type="match status" value="1"/>
</dbReference>